<comment type="caution">
    <text evidence="2">The sequence shown here is derived from an EMBL/GenBank/DDBJ whole genome shotgun (WGS) entry which is preliminary data.</text>
</comment>
<name>A0A3S1C1G3_ELYCH</name>
<proteinExistence type="predicted"/>
<protein>
    <submittedName>
        <fullName evidence="2">Uncharacterized protein</fullName>
    </submittedName>
</protein>
<evidence type="ECO:0000256" key="1">
    <source>
        <dbReference type="SAM" id="MobiDB-lite"/>
    </source>
</evidence>
<organism evidence="2 3">
    <name type="scientific">Elysia chlorotica</name>
    <name type="common">Eastern emerald elysia</name>
    <name type="synonym">Sea slug</name>
    <dbReference type="NCBI Taxonomy" id="188477"/>
    <lineage>
        <taxon>Eukaryota</taxon>
        <taxon>Metazoa</taxon>
        <taxon>Spiralia</taxon>
        <taxon>Lophotrochozoa</taxon>
        <taxon>Mollusca</taxon>
        <taxon>Gastropoda</taxon>
        <taxon>Heterobranchia</taxon>
        <taxon>Euthyneura</taxon>
        <taxon>Panpulmonata</taxon>
        <taxon>Sacoglossa</taxon>
        <taxon>Placobranchoidea</taxon>
        <taxon>Plakobranchidae</taxon>
        <taxon>Elysia</taxon>
    </lineage>
</organism>
<evidence type="ECO:0000313" key="2">
    <source>
        <dbReference type="EMBL" id="RUS80334.1"/>
    </source>
</evidence>
<accession>A0A3S1C1G3</accession>
<sequence>VLHVTENHPVGVDLKKSDVPTYIANLAFNGKTFIPVNEKIMIEDAPQTPKSVKKGGGISSGRSEVNGTPRRRKSSQASTPSTPKRNGHSVSDSPKHVSAVK</sequence>
<dbReference type="AlphaFoldDB" id="A0A3S1C1G3"/>
<feature type="region of interest" description="Disordered" evidence="1">
    <location>
        <begin position="42"/>
        <end position="101"/>
    </location>
</feature>
<dbReference type="EMBL" id="RQTK01000398">
    <property type="protein sequence ID" value="RUS80334.1"/>
    <property type="molecule type" value="Genomic_DNA"/>
</dbReference>
<keyword evidence="3" id="KW-1185">Reference proteome</keyword>
<dbReference type="Proteomes" id="UP000271974">
    <property type="component" value="Unassembled WGS sequence"/>
</dbReference>
<gene>
    <name evidence="2" type="ORF">EGW08_011903</name>
</gene>
<reference evidence="2 3" key="1">
    <citation type="submission" date="2019-01" db="EMBL/GenBank/DDBJ databases">
        <title>A draft genome assembly of the solar-powered sea slug Elysia chlorotica.</title>
        <authorList>
            <person name="Cai H."/>
            <person name="Li Q."/>
            <person name="Fang X."/>
            <person name="Li J."/>
            <person name="Curtis N.E."/>
            <person name="Altenburger A."/>
            <person name="Shibata T."/>
            <person name="Feng M."/>
            <person name="Maeda T."/>
            <person name="Schwartz J.A."/>
            <person name="Shigenobu S."/>
            <person name="Lundholm N."/>
            <person name="Nishiyama T."/>
            <person name="Yang H."/>
            <person name="Hasebe M."/>
            <person name="Li S."/>
            <person name="Pierce S.K."/>
            <person name="Wang J."/>
        </authorList>
    </citation>
    <scope>NUCLEOTIDE SEQUENCE [LARGE SCALE GENOMIC DNA]</scope>
    <source>
        <strain evidence="2">EC2010</strain>
        <tissue evidence="2">Whole organism of an adult</tissue>
    </source>
</reference>
<feature type="compositionally biased region" description="Polar residues" evidence="1">
    <location>
        <begin position="75"/>
        <end position="92"/>
    </location>
</feature>
<evidence type="ECO:0000313" key="3">
    <source>
        <dbReference type="Proteomes" id="UP000271974"/>
    </source>
</evidence>
<feature type="non-terminal residue" evidence="2">
    <location>
        <position position="1"/>
    </location>
</feature>
<feature type="non-terminal residue" evidence="2">
    <location>
        <position position="101"/>
    </location>
</feature>